<reference evidence="2 3" key="1">
    <citation type="submission" date="2015-10" db="EMBL/GenBank/DDBJ databases">
        <title>The world's first case of liver abscess caused by Pannonibacter phragmitetus.</title>
        <authorList>
            <person name="Ming D."/>
            <person name="Wang M."/>
            <person name="Zhou Y."/>
            <person name="Jiang T."/>
            <person name="Hu S."/>
        </authorList>
    </citation>
    <scope>NUCLEOTIDE SEQUENCE [LARGE SCALE GENOMIC DNA]</scope>
    <source>
        <strain evidence="2 3">31801</strain>
    </source>
</reference>
<dbReference type="InterPro" id="IPR004360">
    <property type="entry name" value="Glyas_Fos-R_dOase_dom"/>
</dbReference>
<dbReference type="STRING" id="121719.APZ00_22595"/>
<name>A0A0U3ETK4_9HYPH</name>
<sequence length="133" mass="14114">MFSHITVGVSDLERAGRFYDAVLQPLGLRQRPVAPDGGPASLCWVNPGQTLPRFYAYQPFNREPASAGNGAMAAFLAPDAEAVRAAHAAGLAAGGRDEGPPGPRPHYAPGYFGAYLRDPDGNKIHLVFRGDLV</sequence>
<dbReference type="InterPro" id="IPR037523">
    <property type="entry name" value="VOC_core"/>
</dbReference>
<dbReference type="Proteomes" id="UP000064921">
    <property type="component" value="Chromosome"/>
</dbReference>
<dbReference type="PANTHER" id="PTHR35006">
    <property type="entry name" value="GLYOXALASE FAMILY PROTEIN (AFU_ORTHOLOGUE AFUA_5G14830)"/>
    <property type="match status" value="1"/>
</dbReference>
<evidence type="ECO:0000259" key="1">
    <source>
        <dbReference type="PROSITE" id="PS51819"/>
    </source>
</evidence>
<dbReference type="CDD" id="cd07262">
    <property type="entry name" value="VOC_like"/>
    <property type="match status" value="1"/>
</dbReference>
<proteinExistence type="predicted"/>
<keyword evidence="3" id="KW-1185">Reference proteome</keyword>
<dbReference type="AlphaFoldDB" id="A0A0U3ETK4"/>
<gene>
    <name evidence="2" type="ORF">APZ00_22595</name>
</gene>
<dbReference type="PANTHER" id="PTHR35006:SF1">
    <property type="entry name" value="BLL2941 PROTEIN"/>
    <property type="match status" value="1"/>
</dbReference>
<keyword evidence="2" id="KW-0456">Lyase</keyword>
<dbReference type="KEGG" id="pphr:APZ00_22595"/>
<dbReference type="EMBL" id="CP013068">
    <property type="protein sequence ID" value="ALV29487.1"/>
    <property type="molecule type" value="Genomic_DNA"/>
</dbReference>
<dbReference type="InterPro" id="IPR029068">
    <property type="entry name" value="Glyas_Bleomycin-R_OHBP_Dase"/>
</dbReference>
<dbReference type="GO" id="GO:0016829">
    <property type="term" value="F:lyase activity"/>
    <property type="evidence" value="ECO:0007669"/>
    <property type="project" value="UniProtKB-KW"/>
</dbReference>
<dbReference type="RefSeq" id="WP_058900294.1">
    <property type="nucleotide sequence ID" value="NZ_CM011124.1"/>
</dbReference>
<dbReference type="SUPFAM" id="SSF54593">
    <property type="entry name" value="Glyoxalase/Bleomycin resistance protein/Dihydroxybiphenyl dioxygenase"/>
    <property type="match status" value="1"/>
</dbReference>
<evidence type="ECO:0000313" key="2">
    <source>
        <dbReference type="EMBL" id="ALV29487.1"/>
    </source>
</evidence>
<evidence type="ECO:0000313" key="3">
    <source>
        <dbReference type="Proteomes" id="UP000064921"/>
    </source>
</evidence>
<protein>
    <submittedName>
        <fullName evidence="2">Lactoylglutathione lyase</fullName>
    </submittedName>
</protein>
<dbReference type="Pfam" id="PF00903">
    <property type="entry name" value="Glyoxalase"/>
    <property type="match status" value="1"/>
</dbReference>
<accession>A0A0U3ETK4</accession>
<dbReference type="Gene3D" id="3.10.180.10">
    <property type="entry name" value="2,3-Dihydroxybiphenyl 1,2-Dioxygenase, domain 1"/>
    <property type="match status" value="1"/>
</dbReference>
<dbReference type="PROSITE" id="PS51819">
    <property type="entry name" value="VOC"/>
    <property type="match status" value="1"/>
</dbReference>
<feature type="domain" description="VOC" evidence="1">
    <location>
        <begin position="1"/>
        <end position="129"/>
    </location>
</feature>
<organism evidence="2 3">
    <name type="scientific">Pannonibacter phragmitetus</name>
    <dbReference type="NCBI Taxonomy" id="121719"/>
    <lineage>
        <taxon>Bacteria</taxon>
        <taxon>Pseudomonadati</taxon>
        <taxon>Pseudomonadota</taxon>
        <taxon>Alphaproteobacteria</taxon>
        <taxon>Hyphomicrobiales</taxon>
        <taxon>Stappiaceae</taxon>
        <taxon>Pannonibacter</taxon>
    </lineage>
</organism>